<name>A0ABV5ZS48_9PSEU</name>
<dbReference type="RefSeq" id="WP_377850848.1">
    <property type="nucleotide sequence ID" value="NZ_JBHLZU010000006.1"/>
</dbReference>
<proteinExistence type="predicted"/>
<protein>
    <submittedName>
        <fullName evidence="2">Thiopeptide-type bacteriocin biosynthesis protein</fullName>
    </submittedName>
</protein>
<reference evidence="2 3" key="1">
    <citation type="submission" date="2024-09" db="EMBL/GenBank/DDBJ databases">
        <authorList>
            <person name="Sun Q."/>
            <person name="Mori K."/>
        </authorList>
    </citation>
    <scope>NUCLEOTIDE SEQUENCE [LARGE SCALE GENOMIC DNA]</scope>
    <source>
        <strain evidence="2 3">TBRC 7907</strain>
    </source>
</reference>
<evidence type="ECO:0000259" key="1">
    <source>
        <dbReference type="Pfam" id="PF14028"/>
    </source>
</evidence>
<organism evidence="2 3">
    <name type="scientific">Allokutzneria oryzae</name>
    <dbReference type="NCBI Taxonomy" id="1378989"/>
    <lineage>
        <taxon>Bacteria</taxon>
        <taxon>Bacillati</taxon>
        <taxon>Actinomycetota</taxon>
        <taxon>Actinomycetes</taxon>
        <taxon>Pseudonocardiales</taxon>
        <taxon>Pseudonocardiaceae</taxon>
        <taxon>Allokutzneria</taxon>
    </lineage>
</organism>
<evidence type="ECO:0000313" key="2">
    <source>
        <dbReference type="EMBL" id="MFB9903692.1"/>
    </source>
</evidence>
<gene>
    <name evidence="2" type="ORF">ACFFQA_07065</name>
</gene>
<dbReference type="Pfam" id="PF14028">
    <property type="entry name" value="Lant_dehydr_C"/>
    <property type="match status" value="1"/>
</dbReference>
<dbReference type="InterPro" id="IPR023809">
    <property type="entry name" value="Thiopep_bacteriocin_synth_dom"/>
</dbReference>
<accession>A0ABV5ZS48</accession>
<keyword evidence="3" id="KW-1185">Reference proteome</keyword>
<dbReference type="EMBL" id="JBHLZU010000006">
    <property type="protein sequence ID" value="MFB9903692.1"/>
    <property type="molecule type" value="Genomic_DNA"/>
</dbReference>
<dbReference type="NCBIfam" id="TIGR03891">
    <property type="entry name" value="thiopep_ocin"/>
    <property type="match status" value="1"/>
</dbReference>
<evidence type="ECO:0000313" key="3">
    <source>
        <dbReference type="Proteomes" id="UP001589693"/>
    </source>
</evidence>
<sequence length="278" mass="30670">MTGREWWFASVYPGTPSAMDAAVAGAGRWARQTVHDIGADCWYFIRYVDPTGVHVRLRIRAHPDALDGLAHRSGPLHELADSADPSPSATVHRRLIPEAGTLDVSGPPGVRLDVYEPELDKYGTDHLPDAERCFQESSELMLDLDTTTKPATGARAALAVHLMRQAANAVLTDAEIRDFWPYHRAYWGNSLRPLRLTKEALRSRLAVVTRAMEDTPPADGELDRLGSWSDALARRIHAAGPSRRVHLFFHHLHMSMNRLGYLPAEEAMLGLVASGGGM</sequence>
<comment type="caution">
    <text evidence="2">The sequence shown here is derived from an EMBL/GenBank/DDBJ whole genome shotgun (WGS) entry which is preliminary data.</text>
</comment>
<feature type="domain" description="Thiopeptide-type bacteriocin biosynthesis" evidence="1">
    <location>
        <begin position="6"/>
        <end position="269"/>
    </location>
</feature>
<dbReference type="Proteomes" id="UP001589693">
    <property type="component" value="Unassembled WGS sequence"/>
</dbReference>